<accession>A0AAU9IMR4</accession>
<evidence type="ECO:0000256" key="2">
    <source>
        <dbReference type="ARBA" id="ARBA00022448"/>
    </source>
</evidence>
<organism evidence="7 8">
    <name type="scientific">Blepharisma stoltei</name>
    <dbReference type="NCBI Taxonomy" id="1481888"/>
    <lineage>
        <taxon>Eukaryota</taxon>
        <taxon>Sar</taxon>
        <taxon>Alveolata</taxon>
        <taxon>Ciliophora</taxon>
        <taxon>Postciliodesmatophora</taxon>
        <taxon>Heterotrichea</taxon>
        <taxon>Heterotrichida</taxon>
        <taxon>Blepharismidae</taxon>
        <taxon>Blepharisma</taxon>
    </lineage>
</organism>
<keyword evidence="4 6" id="KW-1133">Transmembrane helix</keyword>
<dbReference type="Gene3D" id="1.20.1250.20">
    <property type="entry name" value="MFS general substrate transporter like domains"/>
    <property type="match status" value="1"/>
</dbReference>
<feature type="transmembrane region" description="Helical" evidence="6">
    <location>
        <begin position="78"/>
        <end position="96"/>
    </location>
</feature>
<dbReference type="SUPFAM" id="SSF103473">
    <property type="entry name" value="MFS general substrate transporter"/>
    <property type="match status" value="1"/>
</dbReference>
<keyword evidence="5 6" id="KW-0472">Membrane</keyword>
<evidence type="ECO:0000256" key="4">
    <source>
        <dbReference type="ARBA" id="ARBA00022989"/>
    </source>
</evidence>
<dbReference type="AlphaFoldDB" id="A0AAU9IMR4"/>
<sequence>MISIFIDKMDQVFCALTLSQIISLSATALIEPFLIDEAKNHDISTDFLKFAIILSLSLPIVTSPIIGKNLQRFGRRKLFVISCILQGIPFLFFSLLSHINSAFYLFLSLIAFIIFALGLSISLTSTISFVALYYPTFMESRLGRVQILSTFGAMIVASFGITMYNVFGFTVFCLVFGIGIFIYTPIIYQLLPEDNKYVELDEVIQFKKIIRLPSIEITGMLQIFAYASYSFLGPVLSSYLLTFNLTAKSMTLIVFLLNISFGLGLAGIRFINIDRKYFMVIGIFCVGLGDLFLLIHNEWVLGLSLTLLGFGTSFSTLTVLPDMIDTAMQVFNYYNDSHVSDFISGIISALWCSGNLIGYLIAKSLYKSIGFNFCEAIMGVATLIFCLGFAGYLRLNKPIRRKASKTILLGHELDNISQNTEMTSFNLNSQH</sequence>
<name>A0AAU9IMR4_9CILI</name>
<feature type="transmembrane region" description="Helical" evidence="6">
    <location>
        <begin position="252"/>
        <end position="270"/>
    </location>
</feature>
<dbReference type="InterPro" id="IPR011701">
    <property type="entry name" value="MFS"/>
</dbReference>
<dbReference type="EMBL" id="CAJZBQ010000010">
    <property type="protein sequence ID" value="CAG9313469.1"/>
    <property type="molecule type" value="Genomic_DNA"/>
</dbReference>
<evidence type="ECO:0000256" key="6">
    <source>
        <dbReference type="SAM" id="Phobius"/>
    </source>
</evidence>
<dbReference type="GO" id="GO:0022857">
    <property type="term" value="F:transmembrane transporter activity"/>
    <property type="evidence" value="ECO:0007669"/>
    <property type="project" value="InterPro"/>
</dbReference>
<evidence type="ECO:0000313" key="7">
    <source>
        <dbReference type="EMBL" id="CAG9313469.1"/>
    </source>
</evidence>
<feature type="transmembrane region" description="Helical" evidence="6">
    <location>
        <begin position="212"/>
        <end position="232"/>
    </location>
</feature>
<dbReference type="PANTHER" id="PTHR23506:SF26">
    <property type="entry name" value="MFS-TYPE TRANSPORTER SLC18B1"/>
    <property type="match status" value="1"/>
</dbReference>
<feature type="transmembrane region" description="Helical" evidence="6">
    <location>
        <begin position="102"/>
        <end position="133"/>
    </location>
</feature>
<gene>
    <name evidence="7" type="ORF">BSTOLATCC_MIC8734</name>
</gene>
<feature type="transmembrane region" description="Helical" evidence="6">
    <location>
        <begin position="47"/>
        <end position="66"/>
    </location>
</feature>
<feature type="transmembrane region" description="Helical" evidence="6">
    <location>
        <begin position="277"/>
        <end position="295"/>
    </location>
</feature>
<dbReference type="Proteomes" id="UP001162131">
    <property type="component" value="Unassembled WGS sequence"/>
</dbReference>
<keyword evidence="2" id="KW-0813">Transport</keyword>
<dbReference type="Pfam" id="PF07690">
    <property type="entry name" value="MFS_1"/>
    <property type="match status" value="1"/>
</dbReference>
<evidence type="ECO:0000256" key="3">
    <source>
        <dbReference type="ARBA" id="ARBA00022692"/>
    </source>
</evidence>
<feature type="transmembrane region" description="Helical" evidence="6">
    <location>
        <begin position="12"/>
        <end position="35"/>
    </location>
</feature>
<evidence type="ECO:0000256" key="1">
    <source>
        <dbReference type="ARBA" id="ARBA00004141"/>
    </source>
</evidence>
<proteinExistence type="predicted"/>
<dbReference type="InterPro" id="IPR050930">
    <property type="entry name" value="MFS_Vesicular_Transporter"/>
</dbReference>
<feature type="transmembrane region" description="Helical" evidence="6">
    <location>
        <begin position="145"/>
        <end position="163"/>
    </location>
</feature>
<dbReference type="InterPro" id="IPR036259">
    <property type="entry name" value="MFS_trans_sf"/>
</dbReference>
<feature type="transmembrane region" description="Helical" evidence="6">
    <location>
        <begin position="368"/>
        <end position="393"/>
    </location>
</feature>
<comment type="subcellular location">
    <subcellularLocation>
        <location evidence="1">Membrane</location>
        <topology evidence="1">Multi-pass membrane protein</topology>
    </subcellularLocation>
</comment>
<evidence type="ECO:0000313" key="8">
    <source>
        <dbReference type="Proteomes" id="UP001162131"/>
    </source>
</evidence>
<dbReference type="GO" id="GO:0016020">
    <property type="term" value="C:membrane"/>
    <property type="evidence" value="ECO:0007669"/>
    <property type="project" value="UniProtKB-SubCell"/>
</dbReference>
<evidence type="ECO:0008006" key="9">
    <source>
        <dbReference type="Google" id="ProtNLM"/>
    </source>
</evidence>
<feature type="transmembrane region" description="Helical" evidence="6">
    <location>
        <begin position="169"/>
        <end position="191"/>
    </location>
</feature>
<feature type="transmembrane region" description="Helical" evidence="6">
    <location>
        <begin position="301"/>
        <end position="321"/>
    </location>
</feature>
<keyword evidence="3 6" id="KW-0812">Transmembrane</keyword>
<feature type="transmembrane region" description="Helical" evidence="6">
    <location>
        <begin position="342"/>
        <end position="362"/>
    </location>
</feature>
<dbReference type="PANTHER" id="PTHR23506">
    <property type="entry name" value="GH10249P"/>
    <property type="match status" value="1"/>
</dbReference>
<protein>
    <recommendedName>
        <fullName evidence="9">Major facilitator superfamily (MFS) profile domain-containing protein</fullName>
    </recommendedName>
</protein>
<reference evidence="7" key="1">
    <citation type="submission" date="2021-09" db="EMBL/GenBank/DDBJ databases">
        <authorList>
            <consortium name="AG Swart"/>
            <person name="Singh M."/>
            <person name="Singh A."/>
            <person name="Seah K."/>
            <person name="Emmerich C."/>
        </authorList>
    </citation>
    <scope>NUCLEOTIDE SEQUENCE</scope>
    <source>
        <strain evidence="7">ATCC30299</strain>
    </source>
</reference>
<evidence type="ECO:0000256" key="5">
    <source>
        <dbReference type="ARBA" id="ARBA00023136"/>
    </source>
</evidence>
<comment type="caution">
    <text evidence="7">The sequence shown here is derived from an EMBL/GenBank/DDBJ whole genome shotgun (WGS) entry which is preliminary data.</text>
</comment>
<keyword evidence="8" id="KW-1185">Reference proteome</keyword>